<protein>
    <recommendedName>
        <fullName evidence="4">Protein FAR1-RELATED SEQUENCE</fullName>
    </recommendedName>
</protein>
<comment type="caution">
    <text evidence="2">The sequence shown here is derived from an EMBL/GenBank/DDBJ whole genome shotgun (WGS) entry which is preliminary data.</text>
</comment>
<dbReference type="PANTHER" id="PTHR31973:SF187">
    <property type="entry name" value="MUTATOR TRANSPOSASE MUDRA PROTEIN"/>
    <property type="match status" value="1"/>
</dbReference>
<evidence type="ECO:0008006" key="4">
    <source>
        <dbReference type="Google" id="ProtNLM"/>
    </source>
</evidence>
<reference evidence="2 3" key="1">
    <citation type="submission" date="2019-01" db="EMBL/GenBank/DDBJ databases">
        <title>Sequencing of cultivated peanut Arachis hypogaea provides insights into genome evolution and oil improvement.</title>
        <authorList>
            <person name="Chen X."/>
        </authorList>
    </citation>
    <scope>NUCLEOTIDE SEQUENCE [LARGE SCALE GENOMIC DNA]</scope>
    <source>
        <strain evidence="3">cv. Fuhuasheng</strain>
        <tissue evidence="2">Leaves</tissue>
    </source>
</reference>
<dbReference type="STRING" id="3818.A0A445DSZ6"/>
<gene>
    <name evidence="2" type="ORF">Ahy_A03g012289</name>
</gene>
<name>A0A445DSZ6_ARAHY</name>
<evidence type="ECO:0000313" key="2">
    <source>
        <dbReference type="EMBL" id="RYR66300.1"/>
    </source>
</evidence>
<feature type="compositionally biased region" description="Basic residues" evidence="1">
    <location>
        <begin position="429"/>
        <end position="439"/>
    </location>
</feature>
<accession>A0A445DSZ6</accession>
<feature type="region of interest" description="Disordered" evidence="1">
    <location>
        <begin position="418"/>
        <end position="445"/>
    </location>
</feature>
<sequence>MANIELFVFEGKDQELCFQVKTCYNKHNSGRNLTSNMATRSWVTSKLVKRLLTKPMLAPKKAMEHMTVDYNMITRALKIARKEVMSNEKEQYGKTRDYLHEILRSNPVSTAIDATIPHPEELLIFNKLYIFFDACKRGFKAGCRPLIGLDGCFLKGYFGRELLSAVEQDANNHSVMIAFAMVDSLQLAIEEEMPRTHHRNCVLHIWKNFCAKSTTILELRASTEKLRSINEPTWEYMSKFDPALRTKSHFSHYPKIDNITNNMCEVWNAKIVEYRSKPILTLSEDLRCYLMRKIVGHKKRLSKYTGKLALVQQQRLDDIIKLDSNKWNAEWSGNEDRKYQAKCQPQGKNMHLPCLTINRSYFIILSSLLGVPCPHAVATISRLRRMNLKAEDFVHDWFTMDAIQKTYEITIKPEPTPYLRPRAPSIKRPLGRPKLRRKVDKIAET</sequence>
<dbReference type="Proteomes" id="UP000289738">
    <property type="component" value="Chromosome A03"/>
</dbReference>
<dbReference type="AlphaFoldDB" id="A0A445DSZ6"/>
<evidence type="ECO:0000313" key="3">
    <source>
        <dbReference type="Proteomes" id="UP000289738"/>
    </source>
</evidence>
<dbReference type="EMBL" id="SDMP01000003">
    <property type="protein sequence ID" value="RYR66300.1"/>
    <property type="molecule type" value="Genomic_DNA"/>
</dbReference>
<organism evidence="2 3">
    <name type="scientific">Arachis hypogaea</name>
    <name type="common">Peanut</name>
    <dbReference type="NCBI Taxonomy" id="3818"/>
    <lineage>
        <taxon>Eukaryota</taxon>
        <taxon>Viridiplantae</taxon>
        <taxon>Streptophyta</taxon>
        <taxon>Embryophyta</taxon>
        <taxon>Tracheophyta</taxon>
        <taxon>Spermatophyta</taxon>
        <taxon>Magnoliopsida</taxon>
        <taxon>eudicotyledons</taxon>
        <taxon>Gunneridae</taxon>
        <taxon>Pentapetalae</taxon>
        <taxon>rosids</taxon>
        <taxon>fabids</taxon>
        <taxon>Fabales</taxon>
        <taxon>Fabaceae</taxon>
        <taxon>Papilionoideae</taxon>
        <taxon>50 kb inversion clade</taxon>
        <taxon>dalbergioids sensu lato</taxon>
        <taxon>Dalbergieae</taxon>
        <taxon>Pterocarpus clade</taxon>
        <taxon>Arachis</taxon>
    </lineage>
</organism>
<dbReference type="PANTHER" id="PTHR31973">
    <property type="entry name" value="POLYPROTEIN, PUTATIVE-RELATED"/>
    <property type="match status" value="1"/>
</dbReference>
<evidence type="ECO:0000256" key="1">
    <source>
        <dbReference type="SAM" id="MobiDB-lite"/>
    </source>
</evidence>
<keyword evidence="3" id="KW-1185">Reference proteome</keyword>
<proteinExistence type="predicted"/>